<feature type="region of interest" description="Disordered" evidence="2">
    <location>
        <begin position="184"/>
        <end position="252"/>
    </location>
</feature>
<dbReference type="RefSeq" id="XP_015655343.1">
    <property type="nucleotide sequence ID" value="XM_015805866.1"/>
</dbReference>
<feature type="compositionally biased region" description="Polar residues" evidence="2">
    <location>
        <begin position="754"/>
        <end position="776"/>
    </location>
</feature>
<name>A0A0M9FVG7_LEPPY</name>
<evidence type="ECO:0000313" key="4">
    <source>
        <dbReference type="EMBL" id="KPA76905.1"/>
    </source>
</evidence>
<dbReference type="InterPro" id="IPR022587">
    <property type="entry name" value="MTMR12-like_C"/>
</dbReference>
<feature type="compositionally biased region" description="Low complexity" evidence="2">
    <location>
        <begin position="727"/>
        <end position="749"/>
    </location>
</feature>
<reference evidence="4 5" key="1">
    <citation type="submission" date="2015-07" db="EMBL/GenBank/DDBJ databases">
        <title>High-quality genome of monoxenous trypanosomatid Leptomonas pyrrhocoris.</title>
        <authorList>
            <person name="Flegontov P."/>
            <person name="Butenko A."/>
            <person name="Firsov S."/>
            <person name="Vlcek C."/>
            <person name="Logacheva M.D."/>
            <person name="Field M."/>
            <person name="Filatov D."/>
            <person name="Flegontova O."/>
            <person name="Gerasimov E."/>
            <person name="Jackson A.P."/>
            <person name="Kelly S."/>
            <person name="Opperdoes F."/>
            <person name="O'Reilly A."/>
            <person name="Votypka J."/>
            <person name="Yurchenko V."/>
            <person name="Lukes J."/>
        </authorList>
    </citation>
    <scope>NUCLEOTIDE SEQUENCE [LARGE SCALE GENOMIC DNA]</scope>
    <source>
        <strain evidence="4">H10</strain>
    </source>
</reference>
<feature type="compositionally biased region" description="Polar residues" evidence="2">
    <location>
        <begin position="554"/>
        <end position="602"/>
    </location>
</feature>
<accession>A0A0M9FVG7</accession>
<dbReference type="AlphaFoldDB" id="A0A0M9FVG7"/>
<dbReference type="OrthoDB" id="267648at2759"/>
<keyword evidence="5" id="KW-1185">Reference proteome</keyword>
<sequence>MTSVVHDLCQYRYVTSVHRPLPWAHVRHVCIPELRHESPDLPLMANLIAGLADCDVSLTEIREHNDADLLQLVEVLQACLQFALWSQNILKEKLLELQSSQVAKRVSARQLDHFESRCRALEREVQTLVGERDTLSLGTANLRTALVQLETTVKMQERQLKQERERTSLLVEKMEKAFAESAQLRCPAASSMPPNAVQRPQDAREALRCPTHRHRRRRSGAHSIPGGVRPGRQKASSTLAESDTVSDTATSLTDDSTMNAEAEFVWEEARRGDRRRRAHPYSDGRGAEGIFPSPCVDWRTLVRYIIHEEKHTPVWPAAPAATQMPVSAIASPSGPAPVAATAAAAPSPPALPAPSDSGLRHDFCDPLQALFSGFTAAVAGEVGEYARGTAAQTRDFVAATTQQRIQELTAAQQRFVKDVRDVLRSVPLAPPPAAASPSPPSPAMSPPLSAPSIANVEAKREDVSRNTQPQSEHPATPPSPTSPPHLTSSSPLKFADLTDATKKLKGPALAAGSLPQTAVPAAASSPRDAGYSFGSLFRSRDDSSPVVSVYRGSQPPSLFNSPQPEARSETGSPQQHRSTSGAVRSSNGNSRVSLLPTFSSDILRTPNASEHGASTASSTSSTPAKASARTGVVPPKDAELHSEVDDDGQPPDADLHPPTSSSSISPPDSYRSSSDDSVRHNGGSGDGQPTAIFTAAAAAAPTSISKVNSSFHAPPYAKPITTPPVYPALTAPQSSSPPTASPLPGGLSPHRTLSLHSSMRSDASGGSTRASSLMLRNTQRELEALLAEDAAAERAKARN</sequence>
<organism evidence="4 5">
    <name type="scientific">Leptomonas pyrrhocoris</name>
    <name type="common">Firebug parasite</name>
    <dbReference type="NCBI Taxonomy" id="157538"/>
    <lineage>
        <taxon>Eukaryota</taxon>
        <taxon>Discoba</taxon>
        <taxon>Euglenozoa</taxon>
        <taxon>Kinetoplastea</taxon>
        <taxon>Metakinetoplastina</taxon>
        <taxon>Trypanosomatida</taxon>
        <taxon>Trypanosomatidae</taxon>
        <taxon>Leishmaniinae</taxon>
        <taxon>Leptomonas</taxon>
    </lineage>
</organism>
<evidence type="ECO:0000259" key="3">
    <source>
        <dbReference type="Pfam" id="PF12578"/>
    </source>
</evidence>
<gene>
    <name evidence="4" type="ORF">ABB37_07292</name>
</gene>
<feature type="compositionally biased region" description="Polar residues" evidence="2">
    <location>
        <begin position="702"/>
        <end position="711"/>
    </location>
</feature>
<feature type="region of interest" description="Disordered" evidence="2">
    <location>
        <begin position="428"/>
        <end position="776"/>
    </location>
</feature>
<protein>
    <recommendedName>
        <fullName evidence="3">Myotubularin-related 12-like C-terminal domain-containing protein</fullName>
    </recommendedName>
</protein>
<feature type="domain" description="Myotubularin-related 12-like C-terminal" evidence="3">
    <location>
        <begin position="10"/>
        <end position="125"/>
    </location>
</feature>
<dbReference type="VEuPathDB" id="TriTrypDB:LpyrH10_18_0190"/>
<evidence type="ECO:0000256" key="1">
    <source>
        <dbReference type="SAM" id="Coils"/>
    </source>
</evidence>
<feature type="compositionally biased region" description="Low complexity" evidence="2">
    <location>
        <begin position="242"/>
        <end position="252"/>
    </location>
</feature>
<dbReference type="OMA" id="DLQQFRY"/>
<keyword evidence="1" id="KW-0175">Coiled coil</keyword>
<proteinExistence type="predicted"/>
<dbReference type="Pfam" id="PF12578">
    <property type="entry name" value="3-PAP"/>
    <property type="match status" value="1"/>
</dbReference>
<evidence type="ECO:0000313" key="5">
    <source>
        <dbReference type="Proteomes" id="UP000037923"/>
    </source>
</evidence>
<dbReference type="EMBL" id="LGTL01000018">
    <property type="protein sequence ID" value="KPA76904.1"/>
    <property type="molecule type" value="Genomic_DNA"/>
</dbReference>
<feature type="compositionally biased region" description="Low complexity" evidence="2">
    <location>
        <begin position="333"/>
        <end position="345"/>
    </location>
</feature>
<feature type="compositionally biased region" description="Pro residues" evidence="2">
    <location>
        <begin position="428"/>
        <end position="449"/>
    </location>
</feature>
<dbReference type="EMBL" id="LGTL01000018">
    <property type="protein sequence ID" value="KPA76905.1"/>
    <property type="molecule type" value="Genomic_DNA"/>
</dbReference>
<feature type="coiled-coil region" evidence="1">
    <location>
        <begin position="111"/>
        <end position="177"/>
    </location>
</feature>
<dbReference type="GeneID" id="26907578"/>
<comment type="caution">
    <text evidence="4">The sequence shown here is derived from an EMBL/GenBank/DDBJ whole genome shotgun (WGS) entry which is preliminary data.</text>
</comment>
<feature type="compositionally biased region" description="Low complexity" evidence="2">
    <location>
        <begin position="608"/>
        <end position="630"/>
    </location>
</feature>
<dbReference type="RefSeq" id="XP_015655344.1">
    <property type="nucleotide sequence ID" value="XM_015805867.1"/>
</dbReference>
<dbReference type="Proteomes" id="UP000037923">
    <property type="component" value="Unassembled WGS sequence"/>
</dbReference>
<feature type="compositionally biased region" description="Basic residues" evidence="2">
    <location>
        <begin position="210"/>
        <end position="220"/>
    </location>
</feature>
<feature type="compositionally biased region" description="Low complexity" evidence="2">
    <location>
        <begin position="656"/>
        <end position="672"/>
    </location>
</feature>
<evidence type="ECO:0000256" key="2">
    <source>
        <dbReference type="SAM" id="MobiDB-lite"/>
    </source>
</evidence>
<feature type="region of interest" description="Disordered" evidence="2">
    <location>
        <begin position="333"/>
        <end position="357"/>
    </location>
</feature>